<reference evidence="2" key="1">
    <citation type="submission" date="2022-03" db="EMBL/GenBank/DDBJ databases">
        <title>Sea Food Isolates.</title>
        <authorList>
            <person name="Li c."/>
        </authorList>
    </citation>
    <scope>NUCLEOTIDE SEQUENCE</scope>
    <source>
        <strain evidence="2">19CA06SA08-2</strain>
    </source>
</reference>
<organism evidence="2">
    <name type="scientific">bacterium 19CA06SA08-2</name>
    <dbReference type="NCBI Taxonomy" id="2920658"/>
    <lineage>
        <taxon>Bacteria</taxon>
    </lineage>
</organism>
<evidence type="ECO:0000313" key="1">
    <source>
        <dbReference type="EMBL" id="XAG67419.1"/>
    </source>
</evidence>
<dbReference type="EMBL" id="CP095353">
    <property type="protein sequence ID" value="XAG67419.1"/>
    <property type="molecule type" value="Genomic_DNA"/>
</dbReference>
<name>A0AAU6U0N2_UNCXX</name>
<gene>
    <name evidence="1" type="ORF">MRM75_12100</name>
    <name evidence="2" type="ORF">MRM75_12150</name>
</gene>
<evidence type="ECO:0000313" key="2">
    <source>
        <dbReference type="EMBL" id="XAG67429.1"/>
    </source>
</evidence>
<protein>
    <submittedName>
        <fullName evidence="2">Uncharacterized protein</fullName>
    </submittedName>
</protein>
<dbReference type="AlphaFoldDB" id="A0AAU6U0N2"/>
<accession>A0AAU6U0N2</accession>
<proteinExistence type="predicted"/>
<dbReference type="EMBL" id="CP095353">
    <property type="protein sequence ID" value="XAG67429.1"/>
    <property type="molecule type" value="Genomic_DNA"/>
</dbReference>
<sequence length="94" mass="11023">MNKYCKCCHLLIIGNIDEYCLRQSCVDIRAAAERQRYINEHGKYILQYETFDAKSEALRFDDEGECYYHASLIREQVADLFVIHPDGSSVEIRQ</sequence>